<dbReference type="EMBL" id="CACRUE010000022">
    <property type="protein sequence ID" value="VYT93098.1"/>
    <property type="molecule type" value="Genomic_DNA"/>
</dbReference>
<dbReference type="GO" id="GO:0003677">
    <property type="term" value="F:DNA binding"/>
    <property type="evidence" value="ECO:0007669"/>
    <property type="project" value="UniProtKB-KW"/>
</dbReference>
<dbReference type="GO" id="GO:0003700">
    <property type="term" value="F:DNA-binding transcription factor activity"/>
    <property type="evidence" value="ECO:0007669"/>
    <property type="project" value="InterPro"/>
</dbReference>
<organism evidence="7">
    <name type="scientific">Intestinibacter bartlettii</name>
    <dbReference type="NCBI Taxonomy" id="261299"/>
    <lineage>
        <taxon>Bacteria</taxon>
        <taxon>Bacillati</taxon>
        <taxon>Bacillota</taxon>
        <taxon>Clostridia</taxon>
        <taxon>Peptostreptococcales</taxon>
        <taxon>Peptostreptococcaceae</taxon>
        <taxon>Intestinibacter</taxon>
    </lineage>
</organism>
<dbReference type="PANTHER" id="PTHR30204:SF69">
    <property type="entry name" value="MERR-FAMILY TRANSCRIPTIONAL REGULATOR"/>
    <property type="match status" value="1"/>
</dbReference>
<dbReference type="InterPro" id="IPR009061">
    <property type="entry name" value="DNA-bd_dom_put_sf"/>
</dbReference>
<protein>
    <submittedName>
        <fullName evidence="7">HTH-type transcriptional regulator HmrR</fullName>
    </submittedName>
    <submittedName>
        <fullName evidence="6">MerR family transcriptional regulator</fullName>
    </submittedName>
</protein>
<evidence type="ECO:0000313" key="8">
    <source>
        <dbReference type="Proteomes" id="UP001299409"/>
    </source>
</evidence>
<dbReference type="InterPro" id="IPR000551">
    <property type="entry name" value="MerR-type_HTH_dom"/>
</dbReference>
<dbReference type="EMBL" id="JAJBMB010000006">
    <property type="protein sequence ID" value="MCB5446104.1"/>
    <property type="molecule type" value="Genomic_DNA"/>
</dbReference>
<proteinExistence type="predicted"/>
<reference evidence="7" key="1">
    <citation type="submission" date="2019-11" db="EMBL/GenBank/DDBJ databases">
        <authorList>
            <person name="Feng L."/>
        </authorList>
    </citation>
    <scope>NUCLEOTIDE SEQUENCE</scope>
    <source>
        <strain evidence="7">IbartlettiiLFYP30</strain>
    </source>
</reference>
<keyword evidence="3" id="KW-0238">DNA-binding</keyword>
<evidence type="ECO:0000313" key="6">
    <source>
        <dbReference type="EMBL" id="MCB5446104.1"/>
    </source>
</evidence>
<dbReference type="PANTHER" id="PTHR30204">
    <property type="entry name" value="REDOX-CYCLING DRUG-SENSING TRANSCRIPTIONAL ACTIVATOR SOXR"/>
    <property type="match status" value="1"/>
</dbReference>
<dbReference type="GeneID" id="89565760"/>
<evidence type="ECO:0000256" key="3">
    <source>
        <dbReference type="ARBA" id="ARBA00023125"/>
    </source>
</evidence>
<sequence>MKDLTFNISETSRITGLSIDTLRYYDKIDLIKSKKNPNNRYRYYTIEDISIISHIKNLRDLDLSICDIKSLLHSDPEVQRQILKNHHKVLLEKVATIKKIEKVFKDTLKEVNSSDLMINVPVIKSYTDRYFKKLKNNVKTNKCSISKKNLLDTSTNFLDILDKFVFSFSDKNFDSTNLFDFFEYGKVSENQEYYTEISHEEFEVMEDTKDILVVPHSNYIETITKLSKDNFDEYFENLIGWIDFKNLNPIYPGFIKYLDTSLYFMNEGECLVQFQIPFKHKKYE</sequence>
<dbReference type="Pfam" id="PF13411">
    <property type="entry name" value="MerR_1"/>
    <property type="match status" value="1"/>
</dbReference>
<dbReference type="Proteomes" id="UP001299409">
    <property type="component" value="Unassembled WGS sequence"/>
</dbReference>
<evidence type="ECO:0000256" key="4">
    <source>
        <dbReference type="ARBA" id="ARBA00023163"/>
    </source>
</evidence>
<dbReference type="RefSeq" id="WP_007287491.1">
    <property type="nucleotide sequence ID" value="NZ_BAABXU010000001.1"/>
</dbReference>
<gene>
    <name evidence="7" type="primary">hmrR</name>
    <name evidence="7" type="ORF">IBLFYP30_01349</name>
    <name evidence="6" type="ORF">LIP50_07825</name>
</gene>
<dbReference type="InterPro" id="IPR047057">
    <property type="entry name" value="MerR_fam"/>
</dbReference>
<dbReference type="AlphaFoldDB" id="A0A6N3ASD5"/>
<evidence type="ECO:0000313" key="7">
    <source>
        <dbReference type="EMBL" id="VYT93098.1"/>
    </source>
</evidence>
<dbReference type="PROSITE" id="PS50937">
    <property type="entry name" value="HTH_MERR_2"/>
    <property type="match status" value="1"/>
</dbReference>
<keyword evidence="1" id="KW-0678">Repressor</keyword>
<dbReference type="SUPFAM" id="SSF46955">
    <property type="entry name" value="Putative DNA-binding domain"/>
    <property type="match status" value="1"/>
</dbReference>
<dbReference type="SMART" id="SM00422">
    <property type="entry name" value="HTH_MERR"/>
    <property type="match status" value="1"/>
</dbReference>
<keyword evidence="2" id="KW-0805">Transcription regulation</keyword>
<accession>A0A6N3ASD5</accession>
<dbReference type="Gene3D" id="1.10.1660.10">
    <property type="match status" value="1"/>
</dbReference>
<keyword evidence="8" id="KW-1185">Reference proteome</keyword>
<feature type="domain" description="HTH merR-type" evidence="5">
    <location>
        <begin position="5"/>
        <end position="74"/>
    </location>
</feature>
<name>A0A6N3ASD5_9FIRM</name>
<dbReference type="CDD" id="cd00592">
    <property type="entry name" value="HTH_MerR-like"/>
    <property type="match status" value="1"/>
</dbReference>
<reference evidence="6 8" key="2">
    <citation type="submission" date="2021-10" db="EMBL/GenBank/DDBJ databases">
        <title>Collection of gut derived symbiotic bacterial strains cultured from healthy donors.</title>
        <authorList>
            <person name="Lin H."/>
            <person name="Littmann E."/>
            <person name="Claire K."/>
            <person name="Pamer E."/>
        </authorList>
    </citation>
    <scope>NUCLEOTIDE SEQUENCE [LARGE SCALE GENOMIC DNA]</scope>
    <source>
        <strain evidence="6 8">MSK.17.68</strain>
    </source>
</reference>
<evidence type="ECO:0000256" key="1">
    <source>
        <dbReference type="ARBA" id="ARBA00022491"/>
    </source>
</evidence>
<evidence type="ECO:0000259" key="5">
    <source>
        <dbReference type="PROSITE" id="PS50937"/>
    </source>
</evidence>
<evidence type="ECO:0000256" key="2">
    <source>
        <dbReference type="ARBA" id="ARBA00023015"/>
    </source>
</evidence>
<keyword evidence="4" id="KW-0804">Transcription</keyword>